<dbReference type="EMBL" id="KZ805370">
    <property type="protein sequence ID" value="PVI00621.1"/>
    <property type="molecule type" value="Genomic_DNA"/>
</dbReference>
<dbReference type="OrthoDB" id="417697at2759"/>
<organism evidence="1 2">
    <name type="scientific">Periconia macrospinosa</name>
    <dbReference type="NCBI Taxonomy" id="97972"/>
    <lineage>
        <taxon>Eukaryota</taxon>
        <taxon>Fungi</taxon>
        <taxon>Dikarya</taxon>
        <taxon>Ascomycota</taxon>
        <taxon>Pezizomycotina</taxon>
        <taxon>Dothideomycetes</taxon>
        <taxon>Pleosporomycetidae</taxon>
        <taxon>Pleosporales</taxon>
        <taxon>Massarineae</taxon>
        <taxon>Periconiaceae</taxon>
        <taxon>Periconia</taxon>
    </lineage>
</organism>
<keyword evidence="2" id="KW-1185">Reference proteome</keyword>
<dbReference type="STRING" id="97972.A0A2V1DR87"/>
<evidence type="ECO:0000313" key="2">
    <source>
        <dbReference type="Proteomes" id="UP000244855"/>
    </source>
</evidence>
<name>A0A2V1DR87_9PLEO</name>
<dbReference type="AlphaFoldDB" id="A0A2V1DR87"/>
<dbReference type="Proteomes" id="UP000244855">
    <property type="component" value="Unassembled WGS sequence"/>
</dbReference>
<accession>A0A2V1DR87</accession>
<sequence length="194" mass="21827">MCTEHVPKLCMYHVPQRSEGLDRFMYRPPSAPDGTPPNEVITIQQVGSPSQDVERTSHAVLVDKHFGHAMLGQLEISLQRVSENWESWRASASFSLLARRACLSISGDLFKENGFETVENKRMEIRKELRNVMSTSLLLIHDHIARKAVINGKMIGTDKDWAEVWAKAGEEIEQGVSLTMDMVVAVGRKPLLTE</sequence>
<protein>
    <submittedName>
        <fullName evidence="1">Uncharacterized protein</fullName>
    </submittedName>
</protein>
<gene>
    <name evidence="1" type="ORF">DM02DRAFT_628345</name>
</gene>
<reference evidence="1 2" key="1">
    <citation type="journal article" date="2018" name="Sci. Rep.">
        <title>Comparative genomics provides insights into the lifestyle and reveals functional heterogeneity of dark septate endophytic fungi.</title>
        <authorList>
            <person name="Knapp D.G."/>
            <person name="Nemeth J.B."/>
            <person name="Barry K."/>
            <person name="Hainaut M."/>
            <person name="Henrissat B."/>
            <person name="Johnson J."/>
            <person name="Kuo A."/>
            <person name="Lim J.H.P."/>
            <person name="Lipzen A."/>
            <person name="Nolan M."/>
            <person name="Ohm R.A."/>
            <person name="Tamas L."/>
            <person name="Grigoriev I.V."/>
            <person name="Spatafora J.W."/>
            <person name="Nagy L.G."/>
            <person name="Kovacs G.M."/>
        </authorList>
    </citation>
    <scope>NUCLEOTIDE SEQUENCE [LARGE SCALE GENOMIC DNA]</scope>
    <source>
        <strain evidence="1 2">DSE2036</strain>
    </source>
</reference>
<proteinExistence type="predicted"/>
<evidence type="ECO:0000313" key="1">
    <source>
        <dbReference type="EMBL" id="PVI00621.1"/>
    </source>
</evidence>